<dbReference type="InterPro" id="IPR033399">
    <property type="entry name" value="TP_0789-like"/>
</dbReference>
<dbReference type="Pfam" id="PF17131">
    <property type="entry name" value="LolA_like"/>
    <property type="match status" value="1"/>
</dbReference>
<keyword evidence="3" id="KW-0449">Lipoprotein</keyword>
<accession>A0A9X3TZE4</accession>
<evidence type="ECO:0000256" key="1">
    <source>
        <dbReference type="SAM" id="SignalP"/>
    </source>
</evidence>
<evidence type="ECO:0000313" key="3">
    <source>
        <dbReference type="EMBL" id="MDA5194606.1"/>
    </source>
</evidence>
<dbReference type="EMBL" id="JANWOI010000004">
    <property type="protein sequence ID" value="MDA5194606.1"/>
    <property type="molecule type" value="Genomic_DNA"/>
</dbReference>
<dbReference type="RefSeq" id="WP_274944312.1">
    <property type="nucleotide sequence ID" value="NZ_JANWOI010000004.1"/>
</dbReference>
<protein>
    <submittedName>
        <fullName evidence="3">Outer membrane lipoprotein-sorting protein</fullName>
    </submittedName>
</protein>
<keyword evidence="1" id="KW-0732">Signal</keyword>
<comment type="caution">
    <text evidence="3">The sequence shown here is derived from an EMBL/GenBank/DDBJ whole genome shotgun (WGS) entry which is preliminary data.</text>
</comment>
<keyword evidence="4" id="KW-1185">Reference proteome</keyword>
<reference evidence="3" key="1">
    <citation type="submission" date="2022-08" db="EMBL/GenBank/DDBJ databases">
        <authorList>
            <person name="Vandamme P."/>
            <person name="Hettiarachchi A."/>
            <person name="Peeters C."/>
            <person name="Cnockaert M."/>
            <person name="Carlier A."/>
        </authorList>
    </citation>
    <scope>NUCLEOTIDE SEQUENCE</scope>
    <source>
        <strain evidence="3">LMG 31809</strain>
    </source>
</reference>
<evidence type="ECO:0000259" key="2">
    <source>
        <dbReference type="Pfam" id="PF17131"/>
    </source>
</evidence>
<reference evidence="3" key="2">
    <citation type="journal article" date="2023" name="Syst. Appl. Microbiol.">
        <title>Govania unica gen. nov., sp. nov., a rare biosphere bacterium that represents a novel family in the class Alphaproteobacteria.</title>
        <authorList>
            <person name="Vandamme P."/>
            <person name="Peeters C."/>
            <person name="Hettiarachchi A."/>
            <person name="Cnockaert M."/>
            <person name="Carlier A."/>
        </authorList>
    </citation>
    <scope>NUCLEOTIDE SEQUENCE</scope>
    <source>
        <strain evidence="3">LMG 31809</strain>
    </source>
</reference>
<sequence>MLCRPLLNNVIALLLLTTVAHAETPVEKGLAIATEADQRNRGFKDSEAQLTMTLKNAQGQESRRVLRIRILENPSAGDKSLVVFDAPKDISGTALLSYANGIEPDDQWLFLPDVGRVKRISGANRSGPFMSSEFAYEDMSAPKIEKYTYQYLRDEACGPLTCQVIERKPVYADSGYSREVIWLDREHLRPWKVDFYDRRNELFKTLTYSGYKAYGKYWRAHQMVMTNVRTGKSTDLEFSGYRFGIGFNDGDFSQNALKRVR</sequence>
<evidence type="ECO:0000313" key="4">
    <source>
        <dbReference type="Proteomes" id="UP001141619"/>
    </source>
</evidence>
<dbReference type="Gene3D" id="2.50.20.10">
    <property type="entry name" value="Lipoprotein localisation LolA/LolB/LppX"/>
    <property type="match status" value="1"/>
</dbReference>
<feature type="domain" description="Uncharacterized protein TP-0789" evidence="2">
    <location>
        <begin position="78"/>
        <end position="259"/>
    </location>
</feature>
<gene>
    <name evidence="3" type="ORF">NYP16_11660</name>
</gene>
<dbReference type="AlphaFoldDB" id="A0A9X3TZE4"/>
<feature type="chain" id="PRO_5040955651" evidence="1">
    <location>
        <begin position="23"/>
        <end position="261"/>
    </location>
</feature>
<proteinExistence type="predicted"/>
<feature type="signal peptide" evidence="1">
    <location>
        <begin position="1"/>
        <end position="22"/>
    </location>
</feature>
<name>A0A9X3TZE4_9PROT</name>
<organism evidence="3 4">
    <name type="scientific">Govanella unica</name>
    <dbReference type="NCBI Taxonomy" id="2975056"/>
    <lineage>
        <taxon>Bacteria</taxon>
        <taxon>Pseudomonadati</taxon>
        <taxon>Pseudomonadota</taxon>
        <taxon>Alphaproteobacteria</taxon>
        <taxon>Emcibacterales</taxon>
        <taxon>Govanellaceae</taxon>
        <taxon>Govanella</taxon>
    </lineage>
</organism>
<dbReference type="CDD" id="cd16329">
    <property type="entry name" value="LolA_like"/>
    <property type="match status" value="1"/>
</dbReference>
<dbReference type="Proteomes" id="UP001141619">
    <property type="component" value="Unassembled WGS sequence"/>
</dbReference>